<protein>
    <submittedName>
        <fullName evidence="1">Uncharacterized protein</fullName>
    </submittedName>
</protein>
<comment type="caution">
    <text evidence="1">The sequence shown here is derived from an EMBL/GenBank/DDBJ whole genome shotgun (WGS) entry which is preliminary data.</text>
</comment>
<accession>A0ABQ9H4J2</accession>
<organism evidence="1 2">
    <name type="scientific">Dryococelus australis</name>
    <dbReference type="NCBI Taxonomy" id="614101"/>
    <lineage>
        <taxon>Eukaryota</taxon>
        <taxon>Metazoa</taxon>
        <taxon>Ecdysozoa</taxon>
        <taxon>Arthropoda</taxon>
        <taxon>Hexapoda</taxon>
        <taxon>Insecta</taxon>
        <taxon>Pterygota</taxon>
        <taxon>Neoptera</taxon>
        <taxon>Polyneoptera</taxon>
        <taxon>Phasmatodea</taxon>
        <taxon>Verophasmatodea</taxon>
        <taxon>Anareolatae</taxon>
        <taxon>Phasmatidae</taxon>
        <taxon>Eurycanthinae</taxon>
        <taxon>Dryococelus</taxon>
    </lineage>
</organism>
<keyword evidence="2" id="KW-1185">Reference proteome</keyword>
<reference evidence="1 2" key="1">
    <citation type="submission" date="2023-02" db="EMBL/GenBank/DDBJ databases">
        <title>LHISI_Scaffold_Assembly.</title>
        <authorList>
            <person name="Stuart O.P."/>
            <person name="Cleave R."/>
            <person name="Magrath M.J.L."/>
            <person name="Mikheyev A.S."/>
        </authorList>
    </citation>
    <scope>NUCLEOTIDE SEQUENCE [LARGE SCALE GENOMIC DNA]</scope>
    <source>
        <strain evidence="1">Daus_M_001</strain>
        <tissue evidence="1">Leg muscle</tissue>
    </source>
</reference>
<sequence length="342" mass="37627">MKGGGNIFWGNSSGARGNPHEWRWPRIIHFEAVAGRALKASTVVLSSPLMSIQDSTESVSPHSAASYQWVGDPQDLLQHAGVNHCLHKANLSGSEQRIASDEILMKAAPEGACCSGPGRISQKFYLRFLSQPRLRRVESETPFSEAPAPCHRLGDWPIPRSDKACGKEAACTHALSQMTTVSYTPVSVPVLPRYIFLLVFGATVAERLAHSPFTKENRAQSPVGPLPDFRVWESCPDDATSWRVFSGISRLPRHFIPALLHTPLSHPHLITHFTHLYRFVFFPLNGTFTFAEDTIFISTRSSSLTAELSGTAFKSAHFTVNGIYLMETGAGPSWEMAGSKLE</sequence>
<dbReference type="EMBL" id="JARBHB010000007">
    <property type="protein sequence ID" value="KAJ8879202.1"/>
    <property type="molecule type" value="Genomic_DNA"/>
</dbReference>
<dbReference type="Proteomes" id="UP001159363">
    <property type="component" value="Chromosome 6"/>
</dbReference>
<evidence type="ECO:0000313" key="1">
    <source>
        <dbReference type="EMBL" id="KAJ8879202.1"/>
    </source>
</evidence>
<gene>
    <name evidence="1" type="ORF">PR048_019808</name>
</gene>
<evidence type="ECO:0000313" key="2">
    <source>
        <dbReference type="Proteomes" id="UP001159363"/>
    </source>
</evidence>
<name>A0ABQ9H4J2_9NEOP</name>
<proteinExistence type="predicted"/>